<dbReference type="AlphaFoldDB" id="A0A844XYK6"/>
<organism evidence="2 3">
    <name type="scientific">Qipengyuania gaetbuli</name>
    <dbReference type="NCBI Taxonomy" id="266952"/>
    <lineage>
        <taxon>Bacteria</taxon>
        <taxon>Pseudomonadati</taxon>
        <taxon>Pseudomonadota</taxon>
        <taxon>Alphaproteobacteria</taxon>
        <taxon>Sphingomonadales</taxon>
        <taxon>Erythrobacteraceae</taxon>
        <taxon>Qipengyuania</taxon>
    </lineage>
</organism>
<dbReference type="OrthoDB" id="7390545at2"/>
<sequence>MGDMLESIYMTVVSTVSLVGMFFLLYLIMRATTSRWREFEALYPARDAAKPVFTEKAGAIRIAQPGFRFGHLSVDLKSRVYPPVTFDLYSDGLALSVMPPFKYGCRDLFLPLAKMTVEPAPWTIGKGDYGLRMEGVEGIEIQVYSTTIAALAEHSKVLRLMVKRADLLREQRDT</sequence>
<name>A0A844XYK6_9SPHN</name>
<feature type="transmembrane region" description="Helical" evidence="1">
    <location>
        <begin position="6"/>
        <end position="28"/>
    </location>
</feature>
<comment type="caution">
    <text evidence="2">The sequence shown here is derived from an EMBL/GenBank/DDBJ whole genome shotgun (WGS) entry which is preliminary data.</text>
</comment>
<gene>
    <name evidence="2" type="ORF">GRI42_01670</name>
</gene>
<dbReference type="EMBL" id="WTYF01000003">
    <property type="protein sequence ID" value="MXO50008.1"/>
    <property type="molecule type" value="Genomic_DNA"/>
</dbReference>
<keyword evidence="1" id="KW-1133">Transmembrane helix</keyword>
<dbReference type="RefSeq" id="WP_160606327.1">
    <property type="nucleotide sequence ID" value="NZ_WTYF01000003.1"/>
</dbReference>
<proteinExistence type="predicted"/>
<keyword evidence="3" id="KW-1185">Reference proteome</keyword>
<keyword evidence="1" id="KW-0812">Transmembrane</keyword>
<evidence type="ECO:0000313" key="2">
    <source>
        <dbReference type="EMBL" id="MXO50008.1"/>
    </source>
</evidence>
<protein>
    <submittedName>
        <fullName evidence="2">Uncharacterized protein</fullName>
    </submittedName>
</protein>
<dbReference type="Proteomes" id="UP000444185">
    <property type="component" value="Unassembled WGS sequence"/>
</dbReference>
<reference evidence="2 3" key="1">
    <citation type="submission" date="2019-12" db="EMBL/GenBank/DDBJ databases">
        <title>Genomic-based taxomic classification of the family Erythrobacteraceae.</title>
        <authorList>
            <person name="Xu L."/>
        </authorList>
    </citation>
    <scope>NUCLEOTIDE SEQUENCE [LARGE SCALE GENOMIC DNA]</scope>
    <source>
        <strain evidence="2 3">DSM 16225</strain>
    </source>
</reference>
<evidence type="ECO:0000256" key="1">
    <source>
        <dbReference type="SAM" id="Phobius"/>
    </source>
</evidence>
<keyword evidence="1" id="KW-0472">Membrane</keyword>
<evidence type="ECO:0000313" key="3">
    <source>
        <dbReference type="Proteomes" id="UP000444185"/>
    </source>
</evidence>
<accession>A0A844XYK6</accession>